<dbReference type="Pfam" id="PF19031">
    <property type="entry name" value="Intu_longin_1"/>
    <property type="match status" value="1"/>
</dbReference>
<feature type="region of interest" description="Disordered" evidence="2">
    <location>
        <begin position="531"/>
        <end position="556"/>
    </location>
</feature>
<evidence type="ECO:0000256" key="1">
    <source>
        <dbReference type="ARBA" id="ARBA00005352"/>
    </source>
</evidence>
<evidence type="ECO:0000259" key="3">
    <source>
        <dbReference type="Pfam" id="PF19031"/>
    </source>
</evidence>
<accession>A0A6A5KB32</accession>
<feature type="compositionally biased region" description="Basic residues" evidence="2">
    <location>
        <begin position="339"/>
        <end position="348"/>
    </location>
</feature>
<dbReference type="InterPro" id="IPR013176">
    <property type="entry name" value="Ccz1"/>
</dbReference>
<feature type="region of interest" description="Disordered" evidence="2">
    <location>
        <begin position="437"/>
        <end position="467"/>
    </location>
</feature>
<name>A0A6A5KB32_9PLEO</name>
<organism evidence="4 5">
    <name type="scientific">Decorospora gaudefroyi</name>
    <dbReference type="NCBI Taxonomy" id="184978"/>
    <lineage>
        <taxon>Eukaryota</taxon>
        <taxon>Fungi</taxon>
        <taxon>Dikarya</taxon>
        <taxon>Ascomycota</taxon>
        <taxon>Pezizomycotina</taxon>
        <taxon>Dothideomycetes</taxon>
        <taxon>Pleosporomycetidae</taxon>
        <taxon>Pleosporales</taxon>
        <taxon>Pleosporineae</taxon>
        <taxon>Pleosporaceae</taxon>
        <taxon>Decorospora</taxon>
    </lineage>
</organism>
<dbReference type="EMBL" id="ML975292">
    <property type="protein sequence ID" value="KAF1835085.1"/>
    <property type="molecule type" value="Genomic_DNA"/>
</dbReference>
<feature type="compositionally biased region" description="Low complexity" evidence="2">
    <location>
        <begin position="444"/>
        <end position="463"/>
    </location>
</feature>
<dbReference type="GO" id="GO:0016192">
    <property type="term" value="P:vesicle-mediated transport"/>
    <property type="evidence" value="ECO:0007669"/>
    <property type="project" value="InterPro"/>
</dbReference>
<dbReference type="PANTHER" id="PTHR13056:SF0">
    <property type="entry name" value="VACUOLAR FUSION PROTEIN CCZ1 HOMOLOG-RELATED"/>
    <property type="match status" value="1"/>
</dbReference>
<evidence type="ECO:0000313" key="4">
    <source>
        <dbReference type="EMBL" id="KAF1835085.1"/>
    </source>
</evidence>
<feature type="region of interest" description="Disordered" evidence="2">
    <location>
        <begin position="388"/>
        <end position="415"/>
    </location>
</feature>
<dbReference type="AlphaFoldDB" id="A0A6A5KB32"/>
<feature type="region of interest" description="Disordered" evidence="2">
    <location>
        <begin position="328"/>
        <end position="376"/>
    </location>
</feature>
<gene>
    <name evidence="4" type="ORF">BDW02DRAFT_568371</name>
</gene>
<feature type="compositionally biased region" description="Polar residues" evidence="2">
    <location>
        <begin position="532"/>
        <end position="547"/>
    </location>
</feature>
<reference evidence="4" key="1">
    <citation type="submission" date="2020-01" db="EMBL/GenBank/DDBJ databases">
        <authorList>
            <consortium name="DOE Joint Genome Institute"/>
            <person name="Haridas S."/>
            <person name="Albert R."/>
            <person name="Binder M."/>
            <person name="Bloem J."/>
            <person name="Labutti K."/>
            <person name="Salamov A."/>
            <person name="Andreopoulos B."/>
            <person name="Baker S.E."/>
            <person name="Barry K."/>
            <person name="Bills G."/>
            <person name="Bluhm B.H."/>
            <person name="Cannon C."/>
            <person name="Castanera R."/>
            <person name="Culley D.E."/>
            <person name="Daum C."/>
            <person name="Ezra D."/>
            <person name="Gonzalez J.B."/>
            <person name="Henrissat B."/>
            <person name="Kuo A."/>
            <person name="Liang C."/>
            <person name="Lipzen A."/>
            <person name="Lutzoni F."/>
            <person name="Magnuson J."/>
            <person name="Mondo S."/>
            <person name="Nolan M."/>
            <person name="Ohm R."/>
            <person name="Pangilinan J."/>
            <person name="Park H.-J."/>
            <person name="Ramirez L."/>
            <person name="Alfaro M."/>
            <person name="Sun H."/>
            <person name="Tritt A."/>
            <person name="Yoshinaga Y."/>
            <person name="Zwiers L.-H."/>
            <person name="Turgeon B.G."/>
            <person name="Goodwin S.B."/>
            <person name="Spatafora J.W."/>
            <person name="Crous P.W."/>
            <person name="Grigoriev I.V."/>
        </authorList>
    </citation>
    <scope>NUCLEOTIDE SEQUENCE</scope>
    <source>
        <strain evidence="4">P77</strain>
    </source>
</reference>
<dbReference type="OrthoDB" id="240546at2759"/>
<keyword evidence="5" id="KW-1185">Reference proteome</keyword>
<feature type="domain" description="CCZ1/INTU/HSP4 first Longin" evidence="3">
    <location>
        <begin position="15"/>
        <end position="118"/>
    </location>
</feature>
<dbReference type="GO" id="GO:0035658">
    <property type="term" value="C:Mon1-Ccz1 complex"/>
    <property type="evidence" value="ECO:0007669"/>
    <property type="project" value="InterPro"/>
</dbReference>
<dbReference type="Proteomes" id="UP000800040">
    <property type="component" value="Unassembled WGS sequence"/>
</dbReference>
<sequence>MSSTAIPKVVPAQLSFLAIYNPSLGRSDETFHQQIVFYYAKAAKTRAKLKHGDSQRELELREQENEKLRQVGLAQGMVGFAKSFSNAEAVDSVETHKARIVLHELEDGWWILASIDLTQLPAAAAHTQTTDPSTNTTEPAVAYSSREVSPPALLIQQLVRAQSLFLLHHGSTLASMFTKHGRAKFCSILEKYWSRFAANWDVLLHGSPAVDIYGGMKLAAGGELGMGVGEEEWGSSERDVLEDFARRTAGLVDVMVSRFGEASPLQRAKTSTDAKSLQVSEAEPWLGAGRNVQAADGVVFSGLGAVSRQSLRDLSHWVESIYRHGESAYGVRDNPTSDRRRRQRRKLKPVTDPDPDPEQGEPTSEPPRATQDERPRIPPPIVKAVESSLDKAAAAVENNRSEKSSPTPEPKPMLASLGDTETWMKYMTLGYGTAWGGNKTAEDPQTSTPAPASAPARQRTPSPEAMRYVEPAPDVDLAEEKLKQQIRLENDGYFLVGLKGDMQDSDVDDDNDQGDWNNRILLRTIHAEVDHSGSSIGTTDNDSNETPQYEKDMHSRSSISNRLSRLRPVVYVHRPFIYTFLFEHRTHSLDVASFYRDIHNFFSPLHRSLDKSTSPNNVAARLHAVSNPYTTESSSSSSSPGPNSQPIYDLVFDPRTYTIHSSLPNIPEPGTLMAEGLADDKRATATAWSRIEALNVHSHILATVSSTHRNLDQIERTCKTSRAWWVVWMRLPPSHVNTTDAHSSCPNANHATCSPSPTQFNTSDLREAFLVRRARDADEAVKSSGRFASGMWGGLGIGSGGAHTRQGMSGKEAAGGPKGFTQGIGIDARRYVETLLSLNR</sequence>
<proteinExistence type="inferred from homology"/>
<dbReference type="InterPro" id="IPR043987">
    <property type="entry name" value="CCZ1/INTU/HSP4_longin_1"/>
</dbReference>
<dbReference type="PANTHER" id="PTHR13056">
    <property type="entry name" value="VACUOLAR FUSION PROTEIN CCZ1 HOMOLOG-RELATED"/>
    <property type="match status" value="1"/>
</dbReference>
<evidence type="ECO:0000313" key="5">
    <source>
        <dbReference type="Proteomes" id="UP000800040"/>
    </source>
</evidence>
<comment type="similarity">
    <text evidence="1">Belongs to the CCZ1 family.</text>
</comment>
<protein>
    <recommendedName>
        <fullName evidence="3">CCZ1/INTU/HSP4 first Longin domain-containing protein</fullName>
    </recommendedName>
</protein>
<evidence type="ECO:0000256" key="2">
    <source>
        <dbReference type="SAM" id="MobiDB-lite"/>
    </source>
</evidence>